<reference evidence="3" key="1">
    <citation type="submission" date="2018-11" db="EMBL/GenBank/DDBJ databases">
        <authorList>
            <person name="Grassa J C."/>
        </authorList>
    </citation>
    <scope>NUCLEOTIDE SEQUENCE [LARGE SCALE GENOMIC DNA]</scope>
</reference>
<reference evidence="3" key="2">
    <citation type="submission" date="2021-03" db="UniProtKB">
        <authorList>
            <consortium name="EnsemblPlants"/>
        </authorList>
    </citation>
    <scope>IDENTIFICATION</scope>
</reference>
<dbReference type="InterPro" id="IPR012337">
    <property type="entry name" value="RNaseH-like_sf"/>
</dbReference>
<proteinExistence type="predicted"/>
<dbReference type="AlphaFoldDB" id="A0A803Q3X2"/>
<organism evidence="3 4">
    <name type="scientific">Cannabis sativa</name>
    <name type="common">Hemp</name>
    <name type="synonym">Marijuana</name>
    <dbReference type="NCBI Taxonomy" id="3483"/>
    <lineage>
        <taxon>Eukaryota</taxon>
        <taxon>Viridiplantae</taxon>
        <taxon>Streptophyta</taxon>
        <taxon>Embryophyta</taxon>
        <taxon>Tracheophyta</taxon>
        <taxon>Spermatophyta</taxon>
        <taxon>Magnoliopsida</taxon>
        <taxon>eudicotyledons</taxon>
        <taxon>Gunneridae</taxon>
        <taxon>Pentapetalae</taxon>
        <taxon>rosids</taxon>
        <taxon>fabids</taxon>
        <taxon>Rosales</taxon>
        <taxon>Cannabaceae</taxon>
        <taxon>Cannabis</taxon>
    </lineage>
</organism>
<dbReference type="InterPro" id="IPR036397">
    <property type="entry name" value="RNaseH_sf"/>
</dbReference>
<protein>
    <recommendedName>
        <fullName evidence="5">Reverse transcriptase</fullName>
    </recommendedName>
</protein>
<sequence length="573" mass="65264">MRGLQFGRYGLSVSHLFFADDSLIFMDADMESCQRFKGLLYLYSAASGQLVNYHKSKVCFGRNVAREARQQLASFMGVREVENHGKYLGLPSFVGRNKKEFLDQIKNKVWAKMKGWKSSMFSMAGKEVLIKAVVQAIPTYTMSCFRLSKKTISSIHRMAARWRVGNGENVRVLEDPWLPRPVTFKIYDKPLLPANMVVADMKLGDGRWDESFINAVFNHEDAKLILSVPSMGWELEDKIMWHYSKNGEYTVKSGYKMASSLVDEQYQSNDKVLVDWLKALWRFKIPPKIKHFVWKLAYNWIPTNVTLAKRGVAVNKKCERCTSHVEETAIHALWECKRSKEFKVVSGLKDEMKRLKGEDVLSFLMRMARQWDKDKFEFFLVLTWNIWNVRNNVIHGGTAPMAGEMVDWCRTYLTEFQGGGAAAMSRVRSENSKWGAPDLGQMKINVDARVKSGGGVSGIGCVVRESGGRSLYASSTVVNREIAPLQLELQAILLGLQVGIQRKIHRFSIESNYLQAIQLIQRKDEGCLDVDCLLDQIRTLLLYDSVDGISFVFREANRVAHVLGNYALTNNPV</sequence>
<dbReference type="InterPro" id="IPR044730">
    <property type="entry name" value="RNase_H-like_dom_plant"/>
</dbReference>
<evidence type="ECO:0000259" key="1">
    <source>
        <dbReference type="Pfam" id="PF13456"/>
    </source>
</evidence>
<accession>A0A803Q3X2</accession>
<dbReference type="GO" id="GO:0003676">
    <property type="term" value="F:nucleic acid binding"/>
    <property type="evidence" value="ECO:0007669"/>
    <property type="project" value="InterPro"/>
</dbReference>
<dbReference type="PANTHER" id="PTHR33116">
    <property type="entry name" value="REVERSE TRANSCRIPTASE ZINC-BINDING DOMAIN-CONTAINING PROTEIN-RELATED-RELATED"/>
    <property type="match status" value="1"/>
</dbReference>
<feature type="domain" description="RNase H type-1" evidence="1">
    <location>
        <begin position="445"/>
        <end position="566"/>
    </location>
</feature>
<name>A0A803Q3X2_CANSA</name>
<evidence type="ECO:0000259" key="2">
    <source>
        <dbReference type="Pfam" id="PF13966"/>
    </source>
</evidence>
<evidence type="ECO:0000313" key="4">
    <source>
        <dbReference type="Proteomes" id="UP000596661"/>
    </source>
</evidence>
<dbReference type="Gramene" id="evm.model.07.1795">
    <property type="protein sequence ID" value="cds.evm.model.07.1795"/>
    <property type="gene ID" value="evm.TU.07.1795"/>
</dbReference>
<keyword evidence="4" id="KW-1185">Reference proteome</keyword>
<dbReference type="SUPFAM" id="SSF53098">
    <property type="entry name" value="Ribonuclease H-like"/>
    <property type="match status" value="1"/>
</dbReference>
<dbReference type="Pfam" id="PF13456">
    <property type="entry name" value="RVT_3"/>
    <property type="match status" value="1"/>
</dbReference>
<dbReference type="GO" id="GO:0004523">
    <property type="term" value="F:RNA-DNA hybrid ribonuclease activity"/>
    <property type="evidence" value="ECO:0007669"/>
    <property type="project" value="InterPro"/>
</dbReference>
<evidence type="ECO:0000313" key="3">
    <source>
        <dbReference type="EnsemblPlants" id="cds.evm.model.07.1795"/>
    </source>
</evidence>
<dbReference type="Pfam" id="PF13966">
    <property type="entry name" value="zf-RVT"/>
    <property type="match status" value="1"/>
</dbReference>
<dbReference type="Proteomes" id="UP000596661">
    <property type="component" value="Chromosome 7"/>
</dbReference>
<dbReference type="Gene3D" id="3.30.420.10">
    <property type="entry name" value="Ribonuclease H-like superfamily/Ribonuclease H"/>
    <property type="match status" value="1"/>
</dbReference>
<dbReference type="CDD" id="cd06222">
    <property type="entry name" value="RNase_H_like"/>
    <property type="match status" value="1"/>
</dbReference>
<dbReference type="EnsemblPlants" id="evm.model.07.1795">
    <property type="protein sequence ID" value="cds.evm.model.07.1795"/>
    <property type="gene ID" value="evm.TU.07.1795"/>
</dbReference>
<feature type="domain" description="Reverse transcriptase zinc-binding" evidence="2">
    <location>
        <begin position="249"/>
        <end position="341"/>
    </location>
</feature>
<evidence type="ECO:0008006" key="5">
    <source>
        <dbReference type="Google" id="ProtNLM"/>
    </source>
</evidence>
<dbReference type="InterPro" id="IPR002156">
    <property type="entry name" value="RNaseH_domain"/>
</dbReference>
<dbReference type="PANTHER" id="PTHR33116:SF86">
    <property type="entry name" value="REVERSE TRANSCRIPTASE DOMAIN-CONTAINING PROTEIN"/>
    <property type="match status" value="1"/>
</dbReference>
<dbReference type="EMBL" id="UZAU01000675">
    <property type="status" value="NOT_ANNOTATED_CDS"/>
    <property type="molecule type" value="Genomic_DNA"/>
</dbReference>
<dbReference type="InterPro" id="IPR026960">
    <property type="entry name" value="RVT-Znf"/>
</dbReference>